<sequence>MRFFFFLI</sequence>
<proteinExistence type="predicted"/>
<dbReference type="EMBL" id="GGEC01065889">
    <property type="protein sequence ID" value="MBX46373.1"/>
    <property type="molecule type" value="Transcribed_RNA"/>
</dbReference>
<reference evidence="1" key="1">
    <citation type="submission" date="2018-02" db="EMBL/GenBank/DDBJ databases">
        <title>Rhizophora mucronata_Transcriptome.</title>
        <authorList>
            <person name="Meera S.P."/>
            <person name="Sreeshan A."/>
            <person name="Augustine A."/>
        </authorList>
    </citation>
    <scope>NUCLEOTIDE SEQUENCE</scope>
    <source>
        <tissue evidence="1">Leaf</tissue>
    </source>
</reference>
<evidence type="ECO:0000313" key="1">
    <source>
        <dbReference type="EMBL" id="MBX46373.1"/>
    </source>
</evidence>
<protein>
    <submittedName>
        <fullName evidence="1">Uncharacterized protein</fullName>
    </submittedName>
</protein>
<name>A0A2P2NVB0_RHIMU</name>
<organism evidence="1">
    <name type="scientific">Rhizophora mucronata</name>
    <name type="common">Asiatic mangrove</name>
    <dbReference type="NCBI Taxonomy" id="61149"/>
    <lineage>
        <taxon>Eukaryota</taxon>
        <taxon>Viridiplantae</taxon>
        <taxon>Streptophyta</taxon>
        <taxon>Embryophyta</taxon>
        <taxon>Tracheophyta</taxon>
        <taxon>Spermatophyta</taxon>
        <taxon>Magnoliopsida</taxon>
        <taxon>eudicotyledons</taxon>
        <taxon>Gunneridae</taxon>
        <taxon>Pentapetalae</taxon>
        <taxon>rosids</taxon>
        <taxon>fabids</taxon>
        <taxon>Malpighiales</taxon>
        <taxon>Rhizophoraceae</taxon>
        <taxon>Rhizophora</taxon>
    </lineage>
</organism>
<accession>A0A2P2NVB0</accession>